<proteinExistence type="predicted"/>
<name>A0ABP5JHT7_9MICC</name>
<dbReference type="Proteomes" id="UP001500166">
    <property type="component" value="Unassembled WGS sequence"/>
</dbReference>
<dbReference type="RefSeq" id="WP_344224558.1">
    <property type="nucleotide sequence ID" value="NZ_BAAAQA010000016.1"/>
</dbReference>
<evidence type="ECO:0000313" key="4">
    <source>
        <dbReference type="Proteomes" id="UP001500166"/>
    </source>
</evidence>
<feature type="transmembrane region" description="Helical" evidence="2">
    <location>
        <begin position="63"/>
        <end position="86"/>
    </location>
</feature>
<dbReference type="EMBL" id="BAAAQA010000016">
    <property type="protein sequence ID" value="GAA2117361.1"/>
    <property type="molecule type" value="Genomic_DNA"/>
</dbReference>
<keyword evidence="2" id="KW-0812">Transmembrane</keyword>
<sequence>MSSVPNHTPESASHDSSRQENMTIRRAPNLLAFLITGAILGAVAGFLFGLLGPSSLYYTRGSIVGFFLVIGLIVGAGLGSVVSLIIDRISLKRRRDVTAQVDDVHDSGDRPGS</sequence>
<feature type="transmembrane region" description="Helical" evidence="2">
    <location>
        <begin position="30"/>
        <end position="51"/>
    </location>
</feature>
<comment type="caution">
    <text evidence="3">The sequence shown here is derived from an EMBL/GenBank/DDBJ whole genome shotgun (WGS) entry which is preliminary data.</text>
</comment>
<keyword evidence="4" id="KW-1185">Reference proteome</keyword>
<accession>A0ABP5JHT7</accession>
<gene>
    <name evidence="3" type="ORF">GCM10009824_16750</name>
</gene>
<evidence type="ECO:0008006" key="5">
    <source>
        <dbReference type="Google" id="ProtNLM"/>
    </source>
</evidence>
<organism evidence="3 4">
    <name type="scientific">Kocuria atrinae</name>
    <dbReference type="NCBI Taxonomy" id="592377"/>
    <lineage>
        <taxon>Bacteria</taxon>
        <taxon>Bacillati</taxon>
        <taxon>Actinomycetota</taxon>
        <taxon>Actinomycetes</taxon>
        <taxon>Micrococcales</taxon>
        <taxon>Micrococcaceae</taxon>
        <taxon>Kocuria</taxon>
    </lineage>
</organism>
<keyword evidence="2" id="KW-1133">Transmembrane helix</keyword>
<keyword evidence="2" id="KW-0472">Membrane</keyword>
<evidence type="ECO:0000256" key="1">
    <source>
        <dbReference type="SAM" id="MobiDB-lite"/>
    </source>
</evidence>
<feature type="compositionally biased region" description="Polar residues" evidence="1">
    <location>
        <begin position="1"/>
        <end position="11"/>
    </location>
</feature>
<evidence type="ECO:0000313" key="3">
    <source>
        <dbReference type="EMBL" id="GAA2117361.1"/>
    </source>
</evidence>
<protein>
    <recommendedName>
        <fullName evidence="5">AtpZ/AtpI family protein</fullName>
    </recommendedName>
</protein>
<evidence type="ECO:0000256" key="2">
    <source>
        <dbReference type="SAM" id="Phobius"/>
    </source>
</evidence>
<feature type="region of interest" description="Disordered" evidence="1">
    <location>
        <begin position="1"/>
        <end position="21"/>
    </location>
</feature>
<reference evidence="4" key="1">
    <citation type="journal article" date="2019" name="Int. J. Syst. Evol. Microbiol.">
        <title>The Global Catalogue of Microorganisms (GCM) 10K type strain sequencing project: providing services to taxonomists for standard genome sequencing and annotation.</title>
        <authorList>
            <consortium name="The Broad Institute Genomics Platform"/>
            <consortium name="The Broad Institute Genome Sequencing Center for Infectious Disease"/>
            <person name="Wu L."/>
            <person name="Ma J."/>
        </authorList>
    </citation>
    <scope>NUCLEOTIDE SEQUENCE [LARGE SCALE GENOMIC DNA]</scope>
    <source>
        <strain evidence="4">JCM 15914</strain>
    </source>
</reference>